<dbReference type="InterPro" id="IPR009057">
    <property type="entry name" value="Homeodomain-like_sf"/>
</dbReference>
<proteinExistence type="predicted"/>
<protein>
    <recommendedName>
        <fullName evidence="4">Transposase</fullName>
    </recommendedName>
</protein>
<keyword evidence="1" id="KW-0175">Coiled coil</keyword>
<dbReference type="GO" id="GO:0006313">
    <property type="term" value="P:DNA transposition"/>
    <property type="evidence" value="ECO:0007669"/>
    <property type="project" value="InterPro"/>
</dbReference>
<evidence type="ECO:0000313" key="2">
    <source>
        <dbReference type="EMBL" id="GIH28490.1"/>
    </source>
</evidence>
<feature type="coiled-coil region" evidence="1">
    <location>
        <begin position="63"/>
        <end position="90"/>
    </location>
</feature>
<dbReference type="SUPFAM" id="SSF46689">
    <property type="entry name" value="Homeodomain-like"/>
    <property type="match status" value="1"/>
</dbReference>
<evidence type="ECO:0000256" key="1">
    <source>
        <dbReference type="SAM" id="Coils"/>
    </source>
</evidence>
<evidence type="ECO:0008006" key="4">
    <source>
        <dbReference type="Google" id="ProtNLM"/>
    </source>
</evidence>
<dbReference type="Gene3D" id="1.10.10.60">
    <property type="entry name" value="Homeodomain-like"/>
    <property type="match status" value="1"/>
</dbReference>
<dbReference type="EMBL" id="BOOA01000083">
    <property type="protein sequence ID" value="GIH28490.1"/>
    <property type="molecule type" value="Genomic_DNA"/>
</dbReference>
<dbReference type="AlphaFoldDB" id="A0A919UUJ9"/>
<sequence>MSRKGYPSEFRRKVLDLVEAGRPVRDIARDLGISEQTIYVWRKQDLIDKGRLPGATTTEQVELLAARKRIRELETELAVTQRAIELVREVVPPKDGSKRSR</sequence>
<dbReference type="GO" id="GO:0003677">
    <property type="term" value="F:DNA binding"/>
    <property type="evidence" value="ECO:0007669"/>
    <property type="project" value="InterPro"/>
</dbReference>
<organism evidence="2 3">
    <name type="scientific">Acrocarpospora phusangensis</name>
    <dbReference type="NCBI Taxonomy" id="1070424"/>
    <lineage>
        <taxon>Bacteria</taxon>
        <taxon>Bacillati</taxon>
        <taxon>Actinomycetota</taxon>
        <taxon>Actinomycetes</taxon>
        <taxon>Streptosporangiales</taxon>
        <taxon>Streptosporangiaceae</taxon>
        <taxon>Acrocarpospora</taxon>
    </lineage>
</organism>
<accession>A0A919UUJ9</accession>
<keyword evidence="3" id="KW-1185">Reference proteome</keyword>
<evidence type="ECO:0000313" key="3">
    <source>
        <dbReference type="Proteomes" id="UP000640052"/>
    </source>
</evidence>
<reference evidence="2" key="1">
    <citation type="submission" date="2021-01" db="EMBL/GenBank/DDBJ databases">
        <title>Whole genome shotgun sequence of Acrocarpospora phusangensis NBRC 108782.</title>
        <authorList>
            <person name="Komaki H."/>
            <person name="Tamura T."/>
        </authorList>
    </citation>
    <scope>NUCLEOTIDE SEQUENCE</scope>
    <source>
        <strain evidence="2">NBRC 108782</strain>
    </source>
</reference>
<name>A0A919UUJ9_9ACTN</name>
<comment type="caution">
    <text evidence="2">The sequence shown here is derived from an EMBL/GenBank/DDBJ whole genome shotgun (WGS) entry which is preliminary data.</text>
</comment>
<gene>
    <name evidence="2" type="ORF">Aph01nite_68000</name>
</gene>
<dbReference type="GO" id="GO:0004803">
    <property type="term" value="F:transposase activity"/>
    <property type="evidence" value="ECO:0007669"/>
    <property type="project" value="InterPro"/>
</dbReference>
<dbReference type="InterPro" id="IPR002514">
    <property type="entry name" value="Transposase_8"/>
</dbReference>
<dbReference type="Proteomes" id="UP000640052">
    <property type="component" value="Unassembled WGS sequence"/>
</dbReference>
<dbReference type="Pfam" id="PF01527">
    <property type="entry name" value="HTH_Tnp_1"/>
    <property type="match status" value="1"/>
</dbReference>